<feature type="compositionally biased region" description="Low complexity" evidence="1">
    <location>
        <begin position="81"/>
        <end position="94"/>
    </location>
</feature>
<sequence>MSMNYRALDPSVYGIKIKSTPRVSTSGDADDKETRDKASGDASHNTSSTQSSSASLTALDATSNSNQGVRQFVGGIRSGELPSSPTITPTLSSTVARHSPRREPASTNQQAKHELRRQRFQEGQKRRRRERIAKAVGHEIDSDGEREYWRAKFDRFAAEEARRAALSPEARRQEDIEGAAELFRAHIKPVLAFDYAGAAHLRHYPLFLLQSAPNGAACRLRHCSDRIAPGQYRIAVSPGAGYPRGPDHYHVKCFEHLLDLSSLHYVARFEPDRQKHMPDHGAHCILEEYVSRWRLRAKQTPRHETRLQPSPGAEVVGAESSRTQANPAAGNEDAKATESRVPPEAQPEPAAPEQIPAAPNENLMQTPSAAGTATQSSSASEKQMVEPDVWEIADTLWAQVRHAEAEASKEHNNLHDILLHLDDVVDDDDDEDPEDVTSPPTDQDPPWHITDYLLPDDHPDYDERHALSRALEGWESDIMLANADSGELTEAGRAAKAELGEPAIKRIKRYQAVRMPDYQALLLGRP</sequence>
<reference evidence="2 3" key="1">
    <citation type="submission" date="2015-01" db="EMBL/GenBank/DDBJ databases">
        <title>The Genome Sequence of Capronia semiimmersa CBS27337.</title>
        <authorList>
            <consortium name="The Broad Institute Genomics Platform"/>
            <person name="Cuomo C."/>
            <person name="de Hoog S."/>
            <person name="Gorbushina A."/>
            <person name="Stielow B."/>
            <person name="Teixiera M."/>
            <person name="Abouelleil A."/>
            <person name="Chapman S.B."/>
            <person name="Priest M."/>
            <person name="Young S.K."/>
            <person name="Wortman J."/>
            <person name="Nusbaum C."/>
            <person name="Birren B."/>
        </authorList>
    </citation>
    <scope>NUCLEOTIDE SEQUENCE [LARGE SCALE GENOMIC DNA]</scope>
    <source>
        <strain evidence="2 3">CBS 27337</strain>
    </source>
</reference>
<dbReference type="STRING" id="5601.A0A0D2F5A8"/>
<feature type="region of interest" description="Disordered" evidence="1">
    <location>
        <begin position="75"/>
        <end position="130"/>
    </location>
</feature>
<gene>
    <name evidence="2" type="ORF">PV04_09931</name>
</gene>
<feature type="region of interest" description="Disordered" evidence="1">
    <location>
        <begin position="16"/>
        <end position="62"/>
    </location>
</feature>
<organism evidence="2 3">
    <name type="scientific">Phialophora macrospora</name>
    <dbReference type="NCBI Taxonomy" id="1851006"/>
    <lineage>
        <taxon>Eukaryota</taxon>
        <taxon>Fungi</taxon>
        <taxon>Dikarya</taxon>
        <taxon>Ascomycota</taxon>
        <taxon>Pezizomycotina</taxon>
        <taxon>Eurotiomycetes</taxon>
        <taxon>Chaetothyriomycetidae</taxon>
        <taxon>Chaetothyriales</taxon>
        <taxon>Herpotrichiellaceae</taxon>
        <taxon>Phialophora</taxon>
    </lineage>
</organism>
<protein>
    <submittedName>
        <fullName evidence="2">Uncharacterized protein</fullName>
    </submittedName>
</protein>
<evidence type="ECO:0000313" key="2">
    <source>
        <dbReference type="EMBL" id="KIW63053.1"/>
    </source>
</evidence>
<feature type="compositionally biased region" description="Low complexity" evidence="1">
    <location>
        <begin position="41"/>
        <end position="62"/>
    </location>
</feature>
<feature type="region of interest" description="Disordered" evidence="1">
    <location>
        <begin position="425"/>
        <end position="448"/>
    </location>
</feature>
<evidence type="ECO:0000313" key="3">
    <source>
        <dbReference type="Proteomes" id="UP000054266"/>
    </source>
</evidence>
<dbReference type="AlphaFoldDB" id="A0A0D2F5A8"/>
<feature type="compositionally biased region" description="Basic and acidic residues" evidence="1">
    <location>
        <begin position="111"/>
        <end position="124"/>
    </location>
</feature>
<accession>A0A0D2F5A8</accession>
<dbReference type="HOGENOM" id="CLU_521758_0_0_1"/>
<evidence type="ECO:0000256" key="1">
    <source>
        <dbReference type="SAM" id="MobiDB-lite"/>
    </source>
</evidence>
<name>A0A0D2F5A8_9EURO</name>
<feature type="region of interest" description="Disordered" evidence="1">
    <location>
        <begin position="299"/>
        <end position="384"/>
    </location>
</feature>
<feature type="compositionally biased region" description="Low complexity" evidence="1">
    <location>
        <begin position="351"/>
        <end position="380"/>
    </location>
</feature>
<dbReference type="EMBL" id="KN846962">
    <property type="protein sequence ID" value="KIW63053.1"/>
    <property type="molecule type" value="Genomic_DNA"/>
</dbReference>
<proteinExistence type="predicted"/>
<dbReference type="Proteomes" id="UP000054266">
    <property type="component" value="Unassembled WGS sequence"/>
</dbReference>
<feature type="compositionally biased region" description="Acidic residues" evidence="1">
    <location>
        <begin position="425"/>
        <end position="435"/>
    </location>
</feature>
<keyword evidence="3" id="KW-1185">Reference proteome</keyword>